<dbReference type="EMBL" id="KN818271">
    <property type="protein sequence ID" value="KIL62386.1"/>
    <property type="molecule type" value="Genomic_DNA"/>
</dbReference>
<organism evidence="1 2">
    <name type="scientific">Amanita muscaria (strain Koide BX008)</name>
    <dbReference type="NCBI Taxonomy" id="946122"/>
    <lineage>
        <taxon>Eukaryota</taxon>
        <taxon>Fungi</taxon>
        <taxon>Dikarya</taxon>
        <taxon>Basidiomycota</taxon>
        <taxon>Agaricomycotina</taxon>
        <taxon>Agaricomycetes</taxon>
        <taxon>Agaricomycetidae</taxon>
        <taxon>Agaricales</taxon>
        <taxon>Pluteineae</taxon>
        <taxon>Amanitaceae</taxon>
        <taxon>Amanita</taxon>
    </lineage>
</organism>
<dbReference type="HOGENOM" id="CLU_2482873_0_0_1"/>
<evidence type="ECO:0000313" key="2">
    <source>
        <dbReference type="Proteomes" id="UP000054549"/>
    </source>
</evidence>
<sequence length="87" mass="9819">MMVHRSQMPLTIRRIDPRSTMNLNPCPISFKLNVKSSNKLFNLALLGSINSHHRCDDPATKQKAAYLLNISRCPYESEGRSTGDVCE</sequence>
<protein>
    <submittedName>
        <fullName evidence="1">Uncharacterized protein</fullName>
    </submittedName>
</protein>
<proteinExistence type="predicted"/>
<reference evidence="1 2" key="1">
    <citation type="submission" date="2014-04" db="EMBL/GenBank/DDBJ databases">
        <title>Evolutionary Origins and Diversification of the Mycorrhizal Mutualists.</title>
        <authorList>
            <consortium name="DOE Joint Genome Institute"/>
            <consortium name="Mycorrhizal Genomics Consortium"/>
            <person name="Kohler A."/>
            <person name="Kuo A."/>
            <person name="Nagy L.G."/>
            <person name="Floudas D."/>
            <person name="Copeland A."/>
            <person name="Barry K.W."/>
            <person name="Cichocki N."/>
            <person name="Veneault-Fourrey C."/>
            <person name="LaButti K."/>
            <person name="Lindquist E.A."/>
            <person name="Lipzen A."/>
            <person name="Lundell T."/>
            <person name="Morin E."/>
            <person name="Murat C."/>
            <person name="Riley R."/>
            <person name="Ohm R."/>
            <person name="Sun H."/>
            <person name="Tunlid A."/>
            <person name="Henrissat B."/>
            <person name="Grigoriev I.V."/>
            <person name="Hibbett D.S."/>
            <person name="Martin F."/>
        </authorList>
    </citation>
    <scope>NUCLEOTIDE SEQUENCE [LARGE SCALE GENOMIC DNA]</scope>
    <source>
        <strain evidence="1 2">Koide BX008</strain>
    </source>
</reference>
<name>A0A0C2WZT6_AMAMK</name>
<gene>
    <name evidence="1" type="ORF">M378DRAFT_792816</name>
</gene>
<dbReference type="Proteomes" id="UP000054549">
    <property type="component" value="Unassembled WGS sequence"/>
</dbReference>
<dbReference type="AlphaFoldDB" id="A0A0C2WZT6"/>
<keyword evidence="2" id="KW-1185">Reference proteome</keyword>
<evidence type="ECO:0000313" key="1">
    <source>
        <dbReference type="EMBL" id="KIL62386.1"/>
    </source>
</evidence>
<dbReference type="InParanoid" id="A0A0C2WZT6"/>
<accession>A0A0C2WZT6</accession>